<evidence type="ECO:0000256" key="1">
    <source>
        <dbReference type="SAM" id="SignalP"/>
    </source>
</evidence>
<dbReference type="Proteomes" id="UP000053789">
    <property type="component" value="Unassembled WGS sequence"/>
</dbReference>
<dbReference type="EMBL" id="KN846980">
    <property type="protein sequence ID" value="KIW98769.1"/>
    <property type="molecule type" value="Genomic_DNA"/>
</dbReference>
<keyword evidence="1" id="KW-0732">Signal</keyword>
<protein>
    <submittedName>
        <fullName evidence="2">Uncharacterized protein</fullName>
    </submittedName>
</protein>
<feature type="signal peptide" evidence="1">
    <location>
        <begin position="1"/>
        <end position="23"/>
    </location>
</feature>
<sequence length="72" mass="7722">MHFTPPLLLLLAGAGSIAHPISANSAYAAMNGSIITRPKDVRMINTGVFPGINDDMSGVWPKLARYEIKANQ</sequence>
<evidence type="ECO:0000313" key="2">
    <source>
        <dbReference type="EMBL" id="KIW98769.1"/>
    </source>
</evidence>
<keyword evidence="3" id="KW-1185">Reference proteome</keyword>
<dbReference type="RefSeq" id="XP_016625438.1">
    <property type="nucleotide sequence ID" value="XM_016758189.1"/>
</dbReference>
<dbReference type="VEuPathDB" id="FungiDB:Z519_00432"/>
<proteinExistence type="predicted"/>
<dbReference type="HOGENOM" id="CLU_2722011_0_0_1"/>
<dbReference type="GeneID" id="27693360"/>
<accession>A0A0D2IPN6</accession>
<gene>
    <name evidence="2" type="ORF">Z519_00432</name>
</gene>
<reference evidence="2" key="1">
    <citation type="submission" date="2015-01" db="EMBL/GenBank/DDBJ databases">
        <title>The Genome Sequence of Cladophialophora bantiana CBS 173.52.</title>
        <authorList>
            <consortium name="The Broad Institute Genomics Platform"/>
            <person name="Cuomo C."/>
            <person name="de Hoog S."/>
            <person name="Gorbushina A."/>
            <person name="Stielow B."/>
            <person name="Teixiera M."/>
            <person name="Abouelleil A."/>
            <person name="Chapman S.B."/>
            <person name="Priest M."/>
            <person name="Young S.K."/>
            <person name="Wortman J."/>
            <person name="Nusbaum C."/>
            <person name="Birren B."/>
        </authorList>
    </citation>
    <scope>NUCLEOTIDE SEQUENCE [LARGE SCALE GENOMIC DNA]</scope>
    <source>
        <strain evidence="2">CBS 173.52</strain>
    </source>
</reference>
<dbReference type="AlphaFoldDB" id="A0A0D2IPN6"/>
<organism evidence="2 3">
    <name type="scientific">Cladophialophora bantiana (strain ATCC 10958 / CBS 173.52 / CDC B-1940 / NIH 8579)</name>
    <name type="common">Xylohypha bantiana</name>
    <dbReference type="NCBI Taxonomy" id="1442370"/>
    <lineage>
        <taxon>Eukaryota</taxon>
        <taxon>Fungi</taxon>
        <taxon>Dikarya</taxon>
        <taxon>Ascomycota</taxon>
        <taxon>Pezizomycotina</taxon>
        <taxon>Eurotiomycetes</taxon>
        <taxon>Chaetothyriomycetidae</taxon>
        <taxon>Chaetothyriales</taxon>
        <taxon>Herpotrichiellaceae</taxon>
        <taxon>Cladophialophora</taxon>
    </lineage>
</organism>
<evidence type="ECO:0000313" key="3">
    <source>
        <dbReference type="Proteomes" id="UP000053789"/>
    </source>
</evidence>
<name>A0A0D2IPN6_CLAB1</name>
<feature type="chain" id="PRO_5002255535" evidence="1">
    <location>
        <begin position="24"/>
        <end position="72"/>
    </location>
</feature>